<feature type="non-terminal residue" evidence="3">
    <location>
        <position position="378"/>
    </location>
</feature>
<dbReference type="SUPFAM" id="SSF53092">
    <property type="entry name" value="Creatinase/prolidase N-terminal domain"/>
    <property type="match status" value="1"/>
</dbReference>
<dbReference type="InterPro" id="IPR000587">
    <property type="entry name" value="Creatinase_N"/>
</dbReference>
<evidence type="ECO:0000313" key="3">
    <source>
        <dbReference type="EMBL" id="SVB93629.1"/>
    </source>
</evidence>
<dbReference type="EMBL" id="UINC01064708">
    <property type="protein sequence ID" value="SVB93629.1"/>
    <property type="molecule type" value="Genomic_DNA"/>
</dbReference>
<dbReference type="Pfam" id="PF00557">
    <property type="entry name" value="Peptidase_M24"/>
    <property type="match status" value="1"/>
</dbReference>
<dbReference type="InterPro" id="IPR050659">
    <property type="entry name" value="Peptidase_M24B"/>
</dbReference>
<evidence type="ECO:0000259" key="1">
    <source>
        <dbReference type="Pfam" id="PF00557"/>
    </source>
</evidence>
<protein>
    <recommendedName>
        <fullName evidence="4">Creatinase N-terminal domain-containing protein</fullName>
    </recommendedName>
</protein>
<dbReference type="InterPro" id="IPR000994">
    <property type="entry name" value="Pept_M24"/>
</dbReference>
<sequence length="378" mass="42652">MAIHFSKTEFQGREKSVIYSLREKNLDALLIFRQESMYWLTGFDTFGYVFFQCLVLTAKGEKILLTRTPDLRQAQNTSIIKDIRIWIDKDGASPSNELKNILYELNLGKKNIGVEYESYGLTGGNALRLNQSLVDFSLKDESFLISKLRLVKSPSELSYVRKAAHLADKALEKAWELAHPGTDESSILAAMQGEVFAGGGDYPGNEFIIGSGEDALLCRYFSGRKKLKDLDQLTIEFAGVYRHYHSALMRTIPIGKAKKEHLEMHQLCYETLHACSSALRPGNLAGDVFEAHRKIIDNSKYKSARLNACGYSLGTTFAPNWMDWPMLYANNPVLIAENQVFFMHMILMHSESKTAMNLGETYLVTKEGCERLGKLSLD</sequence>
<dbReference type="Gene3D" id="3.90.230.10">
    <property type="entry name" value="Creatinase/methionine aminopeptidase superfamily"/>
    <property type="match status" value="1"/>
</dbReference>
<name>A0A382I2V4_9ZZZZ</name>
<feature type="domain" description="Peptidase M24" evidence="1">
    <location>
        <begin position="160"/>
        <end position="366"/>
    </location>
</feature>
<dbReference type="Gene3D" id="3.40.350.10">
    <property type="entry name" value="Creatinase/prolidase N-terminal domain"/>
    <property type="match status" value="1"/>
</dbReference>
<accession>A0A382I2V4</accession>
<evidence type="ECO:0008006" key="4">
    <source>
        <dbReference type="Google" id="ProtNLM"/>
    </source>
</evidence>
<dbReference type="InterPro" id="IPR029149">
    <property type="entry name" value="Creatin/AminoP/Spt16_N"/>
</dbReference>
<proteinExistence type="predicted"/>
<dbReference type="PANTHER" id="PTHR46112:SF2">
    <property type="entry name" value="XAA-PRO AMINOPEPTIDASE P-RELATED"/>
    <property type="match status" value="1"/>
</dbReference>
<dbReference type="PANTHER" id="PTHR46112">
    <property type="entry name" value="AMINOPEPTIDASE"/>
    <property type="match status" value="1"/>
</dbReference>
<gene>
    <name evidence="3" type="ORF">METZ01_LOCUS246483</name>
</gene>
<reference evidence="3" key="1">
    <citation type="submission" date="2018-05" db="EMBL/GenBank/DDBJ databases">
        <authorList>
            <person name="Lanie J.A."/>
            <person name="Ng W.-L."/>
            <person name="Kazmierczak K.M."/>
            <person name="Andrzejewski T.M."/>
            <person name="Davidsen T.M."/>
            <person name="Wayne K.J."/>
            <person name="Tettelin H."/>
            <person name="Glass J.I."/>
            <person name="Rusch D."/>
            <person name="Podicherti R."/>
            <person name="Tsui H.-C.T."/>
            <person name="Winkler M.E."/>
        </authorList>
    </citation>
    <scope>NUCLEOTIDE SEQUENCE</scope>
</reference>
<dbReference type="AlphaFoldDB" id="A0A382I2V4"/>
<dbReference type="SUPFAM" id="SSF55920">
    <property type="entry name" value="Creatinase/aminopeptidase"/>
    <property type="match status" value="1"/>
</dbReference>
<organism evidence="3">
    <name type="scientific">marine metagenome</name>
    <dbReference type="NCBI Taxonomy" id="408172"/>
    <lineage>
        <taxon>unclassified sequences</taxon>
        <taxon>metagenomes</taxon>
        <taxon>ecological metagenomes</taxon>
    </lineage>
</organism>
<evidence type="ECO:0000259" key="2">
    <source>
        <dbReference type="Pfam" id="PF01321"/>
    </source>
</evidence>
<feature type="domain" description="Creatinase N-terminal" evidence="2">
    <location>
        <begin position="17"/>
        <end position="151"/>
    </location>
</feature>
<dbReference type="CDD" id="cd01066">
    <property type="entry name" value="APP_MetAP"/>
    <property type="match status" value="1"/>
</dbReference>
<dbReference type="Pfam" id="PF01321">
    <property type="entry name" value="Creatinase_N"/>
    <property type="match status" value="1"/>
</dbReference>
<dbReference type="InterPro" id="IPR036005">
    <property type="entry name" value="Creatinase/aminopeptidase-like"/>
</dbReference>